<dbReference type="Proteomes" id="UP001491310">
    <property type="component" value="Unassembled WGS sequence"/>
</dbReference>
<proteinExistence type="predicted"/>
<sequence length="298" mass="33313">MSSLISTAAKPIGELTMYYLRKQDDSQRIRILEAENGILEAKNENMRLKLQVSKEVSKLTMQAIKDGHFLMPPDDICTLVFNGLDKWASLNDPQYLEGRRDYFQQWWTHKAPGRQNASGYSLWRLKFSDNGAQKFKEAVASGVPRPVTAHAEWCRRILNTGPDGRGYRRQSDAADNTAFVVSLGNAFDKTAIQCELGNRLVLITNLDGSCKKPCVTLEQLAAFSFKMKDRLMTGAGDVKPGVKECHLQPMRDEAELLRTEILNDAKPLSRILIKTDDEELLAVLGDSGVCSTKTKTAT</sequence>
<organism evidence="1 2">
    <name type="scientific">Coccomyxa subellipsoidea</name>
    <dbReference type="NCBI Taxonomy" id="248742"/>
    <lineage>
        <taxon>Eukaryota</taxon>
        <taxon>Viridiplantae</taxon>
        <taxon>Chlorophyta</taxon>
        <taxon>core chlorophytes</taxon>
        <taxon>Trebouxiophyceae</taxon>
        <taxon>Trebouxiophyceae incertae sedis</taxon>
        <taxon>Coccomyxaceae</taxon>
        <taxon>Coccomyxa</taxon>
    </lineage>
</organism>
<name>A0ABR2Z3X0_9CHLO</name>
<comment type="caution">
    <text evidence="1">The sequence shown here is derived from an EMBL/GenBank/DDBJ whole genome shotgun (WGS) entry which is preliminary data.</text>
</comment>
<gene>
    <name evidence="1" type="ORF">WJX75_003963</name>
</gene>
<evidence type="ECO:0000313" key="2">
    <source>
        <dbReference type="Proteomes" id="UP001491310"/>
    </source>
</evidence>
<reference evidence="1 2" key="1">
    <citation type="journal article" date="2024" name="Nat. Commun.">
        <title>Phylogenomics reveals the evolutionary origins of lichenization in chlorophyte algae.</title>
        <authorList>
            <person name="Puginier C."/>
            <person name="Libourel C."/>
            <person name="Otte J."/>
            <person name="Skaloud P."/>
            <person name="Haon M."/>
            <person name="Grisel S."/>
            <person name="Petersen M."/>
            <person name="Berrin J.G."/>
            <person name="Delaux P.M."/>
            <person name="Dal Grande F."/>
            <person name="Keller J."/>
        </authorList>
    </citation>
    <scope>NUCLEOTIDE SEQUENCE [LARGE SCALE GENOMIC DNA]</scope>
    <source>
        <strain evidence="1 2">SAG 216-7</strain>
    </source>
</reference>
<dbReference type="EMBL" id="JALJOT010000001">
    <property type="protein sequence ID" value="KAK9918411.1"/>
    <property type="molecule type" value="Genomic_DNA"/>
</dbReference>
<accession>A0ABR2Z3X0</accession>
<protein>
    <submittedName>
        <fullName evidence="1">Uncharacterized protein</fullName>
    </submittedName>
</protein>
<evidence type="ECO:0000313" key="1">
    <source>
        <dbReference type="EMBL" id="KAK9918411.1"/>
    </source>
</evidence>
<keyword evidence="2" id="KW-1185">Reference proteome</keyword>